<evidence type="ECO:0000256" key="4">
    <source>
        <dbReference type="ARBA" id="ARBA00023002"/>
    </source>
</evidence>
<keyword evidence="3" id="KW-0274">FAD</keyword>
<protein>
    <submittedName>
        <fullName evidence="6">NADH dehydrogenase FAD-containing subunit</fullName>
    </submittedName>
</protein>
<evidence type="ECO:0000256" key="2">
    <source>
        <dbReference type="ARBA" id="ARBA00022630"/>
    </source>
</evidence>
<dbReference type="AlphaFoldDB" id="A0A543NML9"/>
<dbReference type="EMBL" id="VFQC01000001">
    <property type="protein sequence ID" value="TQN33082.1"/>
    <property type="molecule type" value="Genomic_DNA"/>
</dbReference>
<sequence length="360" mass="37538">MTATVVVVGGGYGGITAARALDDVADVVLVDPRDTFVHNVAALRGLADPAWTDRIFLSYDRLLDRGRVVHEGVVRADAAGVTLASGERIDADYMILATGSTYPFPAKVGTDDSTAARARIRATREALSGAGSVLLLGGGPVGLELAGEIKAVWADKTVTVVDPAEDIVSGDLPAEFRAELRRQLGELGVELLVGTSLREGPPSEAGEAETFTATTHSGREVTADIWFRCFGAAPNSDYVAGDLAAARRPTGHVDVTAELRLPGHDHVFAVGDLTAIAESKKAKAAEQHAAVAAANIRTLILGGDRLDTYDPAPPSIVLPLGPTGGASYTPDTGVLGAETTSRLKGTHMRLGPYTELLRTE</sequence>
<reference evidence="6 7" key="1">
    <citation type="submission" date="2019-06" db="EMBL/GenBank/DDBJ databases">
        <title>Sequencing the genomes of 1000 actinobacteria strains.</title>
        <authorList>
            <person name="Klenk H.-P."/>
        </authorList>
    </citation>
    <scope>NUCLEOTIDE SEQUENCE [LARGE SCALE GENOMIC DNA]</scope>
    <source>
        <strain evidence="6 7">DSM 45015</strain>
    </source>
</reference>
<proteinExistence type="inferred from homology"/>
<keyword evidence="2" id="KW-0285">Flavoprotein</keyword>
<dbReference type="GO" id="GO:0050660">
    <property type="term" value="F:flavin adenine dinucleotide binding"/>
    <property type="evidence" value="ECO:0007669"/>
    <property type="project" value="TreeGrafter"/>
</dbReference>
<accession>A0A543NML9</accession>
<dbReference type="GO" id="GO:0004174">
    <property type="term" value="F:electron-transferring-flavoprotein dehydrogenase activity"/>
    <property type="evidence" value="ECO:0007669"/>
    <property type="project" value="TreeGrafter"/>
</dbReference>
<dbReference type="Proteomes" id="UP000317422">
    <property type="component" value="Unassembled WGS sequence"/>
</dbReference>
<dbReference type="OrthoDB" id="3248171at2"/>
<evidence type="ECO:0000313" key="7">
    <source>
        <dbReference type="Proteomes" id="UP000317422"/>
    </source>
</evidence>
<gene>
    <name evidence="6" type="ORF">FHX37_3080</name>
</gene>
<dbReference type="InterPro" id="IPR036188">
    <property type="entry name" value="FAD/NAD-bd_sf"/>
</dbReference>
<evidence type="ECO:0000256" key="1">
    <source>
        <dbReference type="ARBA" id="ARBA00006442"/>
    </source>
</evidence>
<name>A0A543NML9_9ACTN</name>
<dbReference type="PRINTS" id="PR00368">
    <property type="entry name" value="FADPNR"/>
</dbReference>
<dbReference type="InterPro" id="IPR023753">
    <property type="entry name" value="FAD/NAD-binding_dom"/>
</dbReference>
<comment type="similarity">
    <text evidence="1">Belongs to the FAD-dependent oxidoreductase family.</text>
</comment>
<evidence type="ECO:0000259" key="5">
    <source>
        <dbReference type="Pfam" id="PF07992"/>
    </source>
</evidence>
<dbReference type="Pfam" id="PF07992">
    <property type="entry name" value="Pyr_redox_2"/>
    <property type="match status" value="1"/>
</dbReference>
<dbReference type="PANTHER" id="PTHR43735">
    <property type="entry name" value="APOPTOSIS-INDUCING FACTOR 1"/>
    <property type="match status" value="1"/>
</dbReference>
<keyword evidence="4" id="KW-0560">Oxidoreductase</keyword>
<comment type="caution">
    <text evidence="6">The sequence shown here is derived from an EMBL/GenBank/DDBJ whole genome shotgun (WGS) entry which is preliminary data.</text>
</comment>
<dbReference type="RefSeq" id="WP_141924498.1">
    <property type="nucleotide sequence ID" value="NZ_VFQC01000001.1"/>
</dbReference>
<evidence type="ECO:0000256" key="3">
    <source>
        <dbReference type="ARBA" id="ARBA00022827"/>
    </source>
</evidence>
<dbReference type="GO" id="GO:0005737">
    <property type="term" value="C:cytoplasm"/>
    <property type="evidence" value="ECO:0007669"/>
    <property type="project" value="TreeGrafter"/>
</dbReference>
<evidence type="ECO:0000313" key="6">
    <source>
        <dbReference type="EMBL" id="TQN33082.1"/>
    </source>
</evidence>
<keyword evidence="7" id="KW-1185">Reference proteome</keyword>
<organism evidence="6 7">
    <name type="scientific">Haloactinospora alba</name>
    <dbReference type="NCBI Taxonomy" id="405555"/>
    <lineage>
        <taxon>Bacteria</taxon>
        <taxon>Bacillati</taxon>
        <taxon>Actinomycetota</taxon>
        <taxon>Actinomycetes</taxon>
        <taxon>Streptosporangiales</taxon>
        <taxon>Nocardiopsidaceae</taxon>
        <taxon>Haloactinospora</taxon>
    </lineage>
</organism>
<dbReference type="PANTHER" id="PTHR43735:SF3">
    <property type="entry name" value="FERROPTOSIS SUPPRESSOR PROTEIN 1"/>
    <property type="match status" value="1"/>
</dbReference>
<dbReference type="SUPFAM" id="SSF51905">
    <property type="entry name" value="FAD/NAD(P)-binding domain"/>
    <property type="match status" value="1"/>
</dbReference>
<feature type="domain" description="FAD/NAD(P)-binding" evidence="5">
    <location>
        <begin position="4"/>
        <end position="288"/>
    </location>
</feature>
<dbReference type="Gene3D" id="3.50.50.100">
    <property type="match status" value="1"/>
</dbReference>